<evidence type="ECO:0000256" key="1">
    <source>
        <dbReference type="ARBA" id="ARBA00004651"/>
    </source>
</evidence>
<proteinExistence type="predicted"/>
<evidence type="ECO:0000256" key="6">
    <source>
        <dbReference type="SAM" id="Phobius"/>
    </source>
</evidence>
<keyword evidence="5 6" id="KW-0472">Membrane</keyword>
<dbReference type="SUPFAM" id="SSF56281">
    <property type="entry name" value="Metallo-hydrolase/oxidoreductase"/>
    <property type="match status" value="1"/>
</dbReference>
<comment type="subcellular location">
    <subcellularLocation>
        <location evidence="1">Cell membrane</location>
        <topology evidence="1">Multi-pass membrane protein</topology>
    </subcellularLocation>
</comment>
<feature type="transmembrane region" description="Helical" evidence="6">
    <location>
        <begin position="374"/>
        <end position="393"/>
    </location>
</feature>
<dbReference type="EMBL" id="LVJZ01000003">
    <property type="protein sequence ID" value="ODB97683.1"/>
    <property type="molecule type" value="Genomic_DNA"/>
</dbReference>
<feature type="transmembrane region" description="Helical" evidence="6">
    <location>
        <begin position="44"/>
        <end position="63"/>
    </location>
</feature>
<keyword evidence="11" id="KW-1185">Reference proteome</keyword>
<protein>
    <submittedName>
        <fullName evidence="10">DNA internalization-related competence protein ComEC/Rec2</fullName>
    </submittedName>
</protein>
<dbReference type="PANTHER" id="PTHR30619">
    <property type="entry name" value="DNA INTERNALIZATION/COMPETENCE PROTEIN COMEC/REC2"/>
    <property type="match status" value="1"/>
</dbReference>
<keyword evidence="4 6" id="KW-1133">Transmembrane helix</keyword>
<dbReference type="InterPro" id="IPR035681">
    <property type="entry name" value="ComA-like_MBL"/>
</dbReference>
<dbReference type="RefSeq" id="WP_069024587.1">
    <property type="nucleotide sequence ID" value="NZ_LVJZ01000003.1"/>
</dbReference>
<feature type="transmembrane region" description="Helical" evidence="6">
    <location>
        <begin position="405"/>
        <end position="426"/>
    </location>
</feature>
<dbReference type="NCBIfam" id="TIGR00361">
    <property type="entry name" value="ComEC_Rec2"/>
    <property type="match status" value="1"/>
</dbReference>
<dbReference type="InterPro" id="IPR001279">
    <property type="entry name" value="Metallo-B-lactamas"/>
</dbReference>
<feature type="transmembrane region" description="Helical" evidence="6">
    <location>
        <begin position="322"/>
        <end position="354"/>
    </location>
</feature>
<evidence type="ECO:0000259" key="9">
    <source>
        <dbReference type="Pfam" id="PF13567"/>
    </source>
</evidence>
<feature type="domain" description="ComEC/Rec2-related protein" evidence="8">
    <location>
        <begin position="212"/>
        <end position="478"/>
    </location>
</feature>
<dbReference type="Pfam" id="PF03772">
    <property type="entry name" value="Competence"/>
    <property type="match status" value="1"/>
</dbReference>
<dbReference type="InterPro" id="IPR052159">
    <property type="entry name" value="Competence_DNA_uptake"/>
</dbReference>
<feature type="domain" description="Metallo-beta-lactamase" evidence="7">
    <location>
        <begin position="514"/>
        <end position="688"/>
    </location>
</feature>
<dbReference type="InterPro" id="IPR036866">
    <property type="entry name" value="RibonucZ/Hydroxyglut_hydro"/>
</dbReference>
<name>A0A1E2USG0_9GAMM</name>
<feature type="domain" description="DUF4131" evidence="9">
    <location>
        <begin position="27"/>
        <end position="169"/>
    </location>
</feature>
<feature type="transmembrane region" description="Helical" evidence="6">
    <location>
        <begin position="433"/>
        <end position="454"/>
    </location>
</feature>
<gene>
    <name evidence="10" type="ORF">A3196_13495</name>
</gene>
<evidence type="ECO:0000256" key="2">
    <source>
        <dbReference type="ARBA" id="ARBA00022475"/>
    </source>
</evidence>
<dbReference type="Gene3D" id="3.60.15.10">
    <property type="entry name" value="Ribonuclease Z/Hydroxyacylglutathione hydrolase-like"/>
    <property type="match status" value="1"/>
</dbReference>
<dbReference type="Pfam" id="PF00753">
    <property type="entry name" value="Lactamase_B"/>
    <property type="match status" value="1"/>
</dbReference>
<keyword evidence="3 6" id="KW-0812">Transmembrane</keyword>
<evidence type="ECO:0000256" key="4">
    <source>
        <dbReference type="ARBA" id="ARBA00022989"/>
    </source>
</evidence>
<reference evidence="10 11" key="1">
    <citation type="submission" date="2016-03" db="EMBL/GenBank/DDBJ databases">
        <title>Chemosynthetic sulphur-oxidizing symbionts of marine invertebrate animals are capable of nitrogen fixation.</title>
        <authorList>
            <person name="Petersen J.M."/>
            <person name="Kemper A."/>
            <person name="Gruber-Vodicka H."/>
            <person name="Cardini U."/>
            <person name="Geest Mvander."/>
            <person name="Kleiner M."/>
            <person name="Bulgheresi S."/>
            <person name="Fussmann M."/>
            <person name="Herbold C."/>
            <person name="Seah B.K.B."/>
            <person name="Antony C.Paul."/>
            <person name="Liu D."/>
            <person name="Belitz A."/>
            <person name="Weber M."/>
        </authorList>
    </citation>
    <scope>NUCLEOTIDE SEQUENCE [LARGE SCALE GENOMIC DNA]</scope>
    <source>
        <strain evidence="10">G_D</strain>
    </source>
</reference>
<sequence>MNRFLIGFVIGVALFHLLDQLPGLTWLSVALTFPLLWRFKPLRPLLAIAAGAGWSLLNASLILHHQLPLKLERSDLILEGVVDSLPVTQGRLSRFQMRVTSLHDENDELVEISRVQISWFGATKELSIGDVWRFKVRLIRPRGAQNPAGFDHEKWLFMQQIQAKGYVRGWAGNSQLDSDQFPTLLGLLRQNIAKAIDNATDKPGPAALLKALAVGDKRGMDRQAWQTFTHTGTNHLIAISGLHIGLVAGWCLFIGSWLWRRSARLCLRLPALKAGAVFALLGAAVYAALAGFTLPTQRALIMLVATLGALLLGYRIQFGRSLLIALFLVVLLDPLAILSRGFWLSFTAVAVILWSIGGRLAPWQNWRQGIQVQLSVSLGLLPLLILFFSQISLISPLVNLLMVPWFSLVIVPMTLIGLPLLAVPALADPWFSLLQMLSAATLMLLEWCSLQTFAMTDLVQQDLLQLWFLLAGCVILLLPAGMPGRGLGLLLCAPILFASAERPAKGEIWFTLLDVGQGLACVVETSNHLLLYDTGPGQGDRTAADSVIMPFLRFRGHRNIDKLIVSNGDRDHAGGVESLTQSIPISQLLAGDPQMIHGVAEACQAGSEWHWDGVHFQILHPAANTEFNDRNNRSCVLKIESENWTILLPGDIEQAAEDALLRANPQQLRSDLVVAPHHGSSSSSTAEFVTAVDPQWVLFSTGYKNSYGFPKPEVVQRWQVQGAGLLNTAQSGAIEFRLGVDEMKPQPRLYRELNQRFWHQGDGGSGNHLRSE</sequence>
<feature type="transmembrane region" description="Helical" evidence="6">
    <location>
        <begin position="466"/>
        <end position="497"/>
    </location>
</feature>
<dbReference type="Proteomes" id="UP000094849">
    <property type="component" value="Unassembled WGS sequence"/>
</dbReference>
<evidence type="ECO:0000259" key="8">
    <source>
        <dbReference type="Pfam" id="PF03772"/>
    </source>
</evidence>
<dbReference type="AlphaFoldDB" id="A0A1E2USG0"/>
<dbReference type="InterPro" id="IPR004797">
    <property type="entry name" value="Competence_ComEC/Rec2"/>
</dbReference>
<evidence type="ECO:0000256" key="5">
    <source>
        <dbReference type="ARBA" id="ARBA00023136"/>
    </source>
</evidence>
<feature type="transmembrane region" description="Helical" evidence="6">
    <location>
        <begin position="236"/>
        <end position="259"/>
    </location>
</feature>
<dbReference type="Pfam" id="PF13567">
    <property type="entry name" value="DUF4131"/>
    <property type="match status" value="1"/>
</dbReference>
<feature type="transmembrane region" description="Helical" evidence="6">
    <location>
        <begin position="299"/>
        <end position="316"/>
    </location>
</feature>
<dbReference type="STRING" id="1818881.A3196_13495"/>
<comment type="caution">
    <text evidence="10">The sequence shown here is derived from an EMBL/GenBank/DDBJ whole genome shotgun (WGS) entry which is preliminary data.</text>
</comment>
<evidence type="ECO:0000313" key="10">
    <source>
        <dbReference type="EMBL" id="ODB97683.1"/>
    </source>
</evidence>
<organism evidence="10 11">
    <name type="scientific">Candidatus Thiodiazotropha endoloripes</name>
    <dbReference type="NCBI Taxonomy" id="1818881"/>
    <lineage>
        <taxon>Bacteria</taxon>
        <taxon>Pseudomonadati</taxon>
        <taxon>Pseudomonadota</taxon>
        <taxon>Gammaproteobacteria</taxon>
        <taxon>Chromatiales</taxon>
        <taxon>Sedimenticolaceae</taxon>
        <taxon>Candidatus Thiodiazotropha</taxon>
    </lineage>
</organism>
<dbReference type="PANTHER" id="PTHR30619:SF1">
    <property type="entry name" value="RECOMBINATION PROTEIN 2"/>
    <property type="match status" value="1"/>
</dbReference>
<evidence type="ECO:0000259" key="7">
    <source>
        <dbReference type="Pfam" id="PF00753"/>
    </source>
</evidence>
<evidence type="ECO:0000256" key="3">
    <source>
        <dbReference type="ARBA" id="ARBA00022692"/>
    </source>
</evidence>
<accession>A0A1E2USG0</accession>
<keyword evidence="2" id="KW-1003">Cell membrane</keyword>
<dbReference type="InterPro" id="IPR025405">
    <property type="entry name" value="DUF4131"/>
</dbReference>
<dbReference type="GO" id="GO:0005886">
    <property type="term" value="C:plasma membrane"/>
    <property type="evidence" value="ECO:0007669"/>
    <property type="project" value="UniProtKB-SubCell"/>
</dbReference>
<dbReference type="GO" id="GO:0030420">
    <property type="term" value="P:establishment of competence for transformation"/>
    <property type="evidence" value="ECO:0007669"/>
    <property type="project" value="InterPro"/>
</dbReference>
<dbReference type="InterPro" id="IPR004477">
    <property type="entry name" value="ComEC_N"/>
</dbReference>
<dbReference type="CDD" id="cd07731">
    <property type="entry name" value="ComA-like_MBL-fold"/>
    <property type="match status" value="1"/>
</dbReference>
<dbReference type="NCBIfam" id="TIGR00360">
    <property type="entry name" value="ComEC_N-term"/>
    <property type="match status" value="1"/>
</dbReference>
<evidence type="ECO:0000313" key="11">
    <source>
        <dbReference type="Proteomes" id="UP000094849"/>
    </source>
</evidence>
<feature type="transmembrane region" description="Helical" evidence="6">
    <location>
        <begin position="271"/>
        <end position="292"/>
    </location>
</feature>